<dbReference type="PANTHER" id="PTHR30001">
    <property type="entry name" value="RIBONUCLEASE"/>
    <property type="match status" value="1"/>
</dbReference>
<dbReference type="InterPro" id="IPR012340">
    <property type="entry name" value="NA-bd_OB-fold"/>
</dbReference>
<keyword evidence="12" id="KW-0255">Endonuclease</keyword>
<dbReference type="GO" id="GO:0008033">
    <property type="term" value="P:tRNA processing"/>
    <property type="evidence" value="ECO:0007669"/>
    <property type="project" value="UniProtKB-KW"/>
</dbReference>
<dbReference type="GO" id="GO:0016787">
    <property type="term" value="F:hydrolase activity"/>
    <property type="evidence" value="ECO:0007669"/>
    <property type="project" value="UniProtKB-KW"/>
</dbReference>
<organism evidence="17 18">
    <name type="scientific">Hydrocarboniphaga daqingensis</name>
    <dbReference type="NCBI Taxonomy" id="490188"/>
    <lineage>
        <taxon>Bacteria</taxon>
        <taxon>Pseudomonadati</taxon>
        <taxon>Pseudomonadota</taxon>
        <taxon>Gammaproteobacteria</taxon>
        <taxon>Nevskiales</taxon>
        <taxon>Nevskiaceae</taxon>
        <taxon>Hydrocarboniphaga</taxon>
    </lineage>
</organism>
<dbReference type="GO" id="GO:0004540">
    <property type="term" value="F:RNA nuclease activity"/>
    <property type="evidence" value="ECO:0007669"/>
    <property type="project" value="InterPro"/>
</dbReference>
<dbReference type="SMART" id="SM00316">
    <property type="entry name" value="S1"/>
    <property type="match status" value="1"/>
</dbReference>
<keyword evidence="5" id="KW-0963">Cytoplasm</keyword>
<dbReference type="SUPFAM" id="SSF50249">
    <property type="entry name" value="Nucleic acid-binding proteins"/>
    <property type="match status" value="1"/>
</dbReference>
<reference evidence="17 18" key="1">
    <citation type="submission" date="2016-11" db="EMBL/GenBank/DDBJ databases">
        <authorList>
            <person name="Jaros S."/>
            <person name="Januszkiewicz K."/>
            <person name="Wedrychowicz H."/>
        </authorList>
    </citation>
    <scope>NUCLEOTIDE SEQUENCE [LARGE SCALE GENOMIC DNA]</scope>
    <source>
        <strain evidence="17 18">CGMCC 1.7049</strain>
    </source>
</reference>
<keyword evidence="13" id="KW-0378">Hydrolase</keyword>
<evidence type="ECO:0000256" key="10">
    <source>
        <dbReference type="ARBA" id="ARBA00022723"/>
    </source>
</evidence>
<evidence type="ECO:0000256" key="2">
    <source>
        <dbReference type="ARBA" id="ARBA00004496"/>
    </source>
</evidence>
<evidence type="ECO:0000313" key="18">
    <source>
        <dbReference type="Proteomes" id="UP000199758"/>
    </source>
</evidence>
<keyword evidence="9" id="KW-0540">Nuclease</keyword>
<keyword evidence="8" id="KW-0819">tRNA processing</keyword>
<evidence type="ECO:0000256" key="3">
    <source>
        <dbReference type="ARBA" id="ARBA00005663"/>
    </source>
</evidence>
<keyword evidence="6" id="KW-0698">rRNA processing</keyword>
<evidence type="ECO:0000256" key="14">
    <source>
        <dbReference type="ARBA" id="ARBA00022842"/>
    </source>
</evidence>
<keyword evidence="18" id="KW-1185">Reference proteome</keyword>
<evidence type="ECO:0000256" key="9">
    <source>
        <dbReference type="ARBA" id="ARBA00022722"/>
    </source>
</evidence>
<evidence type="ECO:0000256" key="11">
    <source>
        <dbReference type="ARBA" id="ARBA00022730"/>
    </source>
</evidence>
<keyword evidence="11" id="KW-0699">rRNA-binding</keyword>
<dbReference type="GO" id="GO:0046872">
    <property type="term" value="F:metal ion binding"/>
    <property type="evidence" value="ECO:0007669"/>
    <property type="project" value="UniProtKB-KW"/>
</dbReference>
<dbReference type="Gene3D" id="2.40.50.140">
    <property type="entry name" value="Nucleic acid-binding proteins"/>
    <property type="match status" value="1"/>
</dbReference>
<dbReference type="InterPro" id="IPR048583">
    <property type="entry name" value="RNase_E_G_thioredoxin-like"/>
</dbReference>
<comment type="cofactor">
    <cofactor evidence="1">
        <name>Mg(2+)</name>
        <dbReference type="ChEBI" id="CHEBI:18420"/>
    </cofactor>
</comment>
<dbReference type="RefSeq" id="WP_072898231.1">
    <property type="nucleotide sequence ID" value="NZ_FQWZ01000006.1"/>
</dbReference>
<proteinExistence type="inferred from homology"/>
<dbReference type="Proteomes" id="UP000199758">
    <property type="component" value="Unassembled WGS sequence"/>
</dbReference>
<dbReference type="AlphaFoldDB" id="A0A1M5QQT0"/>
<evidence type="ECO:0000256" key="8">
    <source>
        <dbReference type="ARBA" id="ARBA00022694"/>
    </source>
</evidence>
<evidence type="ECO:0000256" key="4">
    <source>
        <dbReference type="ARBA" id="ARBA00017719"/>
    </source>
</evidence>
<dbReference type="NCBIfam" id="NF008689">
    <property type="entry name" value="PRK11712.1"/>
    <property type="match status" value="1"/>
</dbReference>
<evidence type="ECO:0000256" key="7">
    <source>
        <dbReference type="ARBA" id="ARBA00022555"/>
    </source>
</evidence>
<dbReference type="GO" id="GO:0004519">
    <property type="term" value="F:endonuclease activity"/>
    <property type="evidence" value="ECO:0007669"/>
    <property type="project" value="UniProtKB-KW"/>
</dbReference>
<keyword evidence="15" id="KW-0694">RNA-binding</keyword>
<evidence type="ECO:0000256" key="12">
    <source>
        <dbReference type="ARBA" id="ARBA00022759"/>
    </source>
</evidence>
<evidence type="ECO:0000256" key="1">
    <source>
        <dbReference type="ARBA" id="ARBA00001946"/>
    </source>
</evidence>
<comment type="subcellular location">
    <subcellularLocation>
        <location evidence="2">Cytoplasm</location>
    </subcellularLocation>
</comment>
<dbReference type="PROSITE" id="PS50126">
    <property type="entry name" value="S1"/>
    <property type="match status" value="1"/>
</dbReference>
<dbReference type="Gene3D" id="3.40.1260.20">
    <property type="entry name" value="Ribonuclease E, catalytic domain"/>
    <property type="match status" value="1"/>
</dbReference>
<dbReference type="InterPro" id="IPR019307">
    <property type="entry name" value="RNA-bd_AU-1/RNase_E/G"/>
</dbReference>
<dbReference type="Pfam" id="PF10150">
    <property type="entry name" value="RNase_E_G"/>
    <property type="match status" value="1"/>
</dbReference>
<dbReference type="PANTHER" id="PTHR30001:SF0">
    <property type="entry name" value="RIBONUCLEASE G"/>
    <property type="match status" value="1"/>
</dbReference>
<name>A0A1M5QQT0_9GAMM</name>
<evidence type="ECO:0000313" key="17">
    <source>
        <dbReference type="EMBL" id="SHH16110.1"/>
    </source>
</evidence>
<feature type="domain" description="S1 motif" evidence="16">
    <location>
        <begin position="39"/>
        <end position="120"/>
    </location>
</feature>
<protein>
    <recommendedName>
        <fullName evidence="4">Ribonuclease G</fullName>
    </recommendedName>
</protein>
<dbReference type="NCBIfam" id="TIGR00757">
    <property type="entry name" value="RNaseEG"/>
    <property type="match status" value="1"/>
</dbReference>
<keyword evidence="10" id="KW-0479">Metal-binding</keyword>
<evidence type="ECO:0000256" key="13">
    <source>
        <dbReference type="ARBA" id="ARBA00022801"/>
    </source>
</evidence>
<keyword evidence="14" id="KW-0460">Magnesium</keyword>
<dbReference type="GO" id="GO:0019843">
    <property type="term" value="F:rRNA binding"/>
    <property type="evidence" value="ECO:0007669"/>
    <property type="project" value="UniProtKB-KW"/>
</dbReference>
<gene>
    <name evidence="17" type="ORF">SAMN04488068_2756</name>
</gene>
<dbReference type="GO" id="GO:0005737">
    <property type="term" value="C:cytoplasm"/>
    <property type="evidence" value="ECO:0007669"/>
    <property type="project" value="UniProtKB-SubCell"/>
</dbReference>
<evidence type="ECO:0000259" key="16">
    <source>
        <dbReference type="PROSITE" id="PS50126"/>
    </source>
</evidence>
<dbReference type="InterPro" id="IPR003029">
    <property type="entry name" value="S1_domain"/>
</dbReference>
<comment type="similarity">
    <text evidence="3">Belongs to the RNase E/G family. RNase G subfamily.</text>
</comment>
<dbReference type="STRING" id="490188.SAMN04488068_2756"/>
<dbReference type="GO" id="GO:0000049">
    <property type="term" value="F:tRNA binding"/>
    <property type="evidence" value="ECO:0007669"/>
    <property type="project" value="UniProtKB-KW"/>
</dbReference>
<evidence type="ECO:0000256" key="5">
    <source>
        <dbReference type="ARBA" id="ARBA00022490"/>
    </source>
</evidence>
<dbReference type="CDD" id="cd04453">
    <property type="entry name" value="S1_RNase_E"/>
    <property type="match status" value="1"/>
</dbReference>
<dbReference type="EMBL" id="FQWZ01000006">
    <property type="protein sequence ID" value="SHH16110.1"/>
    <property type="molecule type" value="Genomic_DNA"/>
</dbReference>
<keyword evidence="7" id="KW-0820">tRNA-binding</keyword>
<accession>A0A1M5QQT0</accession>
<dbReference type="OrthoDB" id="9804278at2"/>
<evidence type="ECO:0000256" key="15">
    <source>
        <dbReference type="ARBA" id="ARBA00022884"/>
    </source>
</evidence>
<sequence length="490" mass="54071">MSTEILVNIGPQETRVALVEGAAAQEIHVQRASRHGLVGNIYKGRVQRVLPGMQAAFVEVGLERTAFLHVADMLAGPAGAPGDAPPPQPPIGQLLREGQDVLVQILKDPLGSKGARLSTLLSIPSRYLVLLPFEPHSGVSARIEDELERNRLKDIVARAQQRLCPQFGVIARTAAEGADEEALVRDLEFLLRLWASVSAMARTAAPGTMVHGDLPLSMRILRDLLGTDVERVRIDNAAEFEKLREFAREFVPHAAGRVELYSGSAPIFDLFGVEDDIERALTRKVDLKSGGHLVIDQTEAMTTIDVNTGAFTGHRNLEETILKTNLEASQAIARQLRLRNLGGIIILDFIDMRNDDHRAQVLRSLEKELKRDSARTQVYDFSPLGLVEMTRKRTRESLGHILCEPCATCEGRGSVKTVETVCHEIAREVQRAARQFEAKAFLVLAAPNVVQRLAENQPLGLAELEAQLNRPIRTQAEPAYHQENFDVVPL</sequence>
<dbReference type="InterPro" id="IPR004659">
    <property type="entry name" value="RNase_E/G"/>
</dbReference>
<evidence type="ECO:0000256" key="6">
    <source>
        <dbReference type="ARBA" id="ARBA00022552"/>
    </source>
</evidence>
<dbReference type="GO" id="GO:0006364">
    <property type="term" value="P:rRNA processing"/>
    <property type="evidence" value="ECO:0007669"/>
    <property type="project" value="UniProtKB-KW"/>
</dbReference>
<dbReference type="Pfam" id="PF20833">
    <property type="entry name" value="RNase_E_G_Thio"/>
    <property type="match status" value="1"/>
</dbReference>